<dbReference type="PROSITE" id="PS50850">
    <property type="entry name" value="MFS"/>
    <property type="match status" value="1"/>
</dbReference>
<feature type="transmembrane region" description="Helical" evidence="6">
    <location>
        <begin position="189"/>
        <end position="210"/>
    </location>
</feature>
<gene>
    <name evidence="8" type="primary">Slc22a21_0</name>
    <name evidence="8" type="ORF">GWK47_015211</name>
</gene>
<evidence type="ECO:0000256" key="3">
    <source>
        <dbReference type="ARBA" id="ARBA00022989"/>
    </source>
</evidence>
<comment type="caution">
    <text evidence="8">The sequence shown here is derived from an EMBL/GenBank/DDBJ whole genome shotgun (WGS) entry which is preliminary data.</text>
</comment>
<proteinExistence type="predicted"/>
<dbReference type="GO" id="GO:0022857">
    <property type="term" value="F:transmembrane transporter activity"/>
    <property type="evidence" value="ECO:0007669"/>
    <property type="project" value="InterPro"/>
</dbReference>
<evidence type="ECO:0000256" key="4">
    <source>
        <dbReference type="ARBA" id="ARBA00023136"/>
    </source>
</evidence>
<evidence type="ECO:0000313" key="9">
    <source>
        <dbReference type="Proteomes" id="UP000770661"/>
    </source>
</evidence>
<evidence type="ECO:0000256" key="5">
    <source>
        <dbReference type="SAM" id="MobiDB-lite"/>
    </source>
</evidence>
<keyword evidence="4 6" id="KW-0472">Membrane</keyword>
<feature type="transmembrane region" description="Helical" evidence="6">
    <location>
        <begin position="359"/>
        <end position="377"/>
    </location>
</feature>
<dbReference type="GO" id="GO:0016020">
    <property type="term" value="C:membrane"/>
    <property type="evidence" value="ECO:0007669"/>
    <property type="project" value="UniProtKB-SubCell"/>
</dbReference>
<feature type="transmembrane region" description="Helical" evidence="6">
    <location>
        <begin position="328"/>
        <end position="347"/>
    </location>
</feature>
<evidence type="ECO:0000256" key="6">
    <source>
        <dbReference type="SAM" id="Phobius"/>
    </source>
</evidence>
<feature type="transmembrane region" description="Helical" evidence="6">
    <location>
        <begin position="59"/>
        <end position="80"/>
    </location>
</feature>
<feature type="compositionally biased region" description="Polar residues" evidence="5">
    <location>
        <begin position="404"/>
        <end position="429"/>
    </location>
</feature>
<dbReference type="SUPFAM" id="SSF103473">
    <property type="entry name" value="MFS general substrate transporter"/>
    <property type="match status" value="1"/>
</dbReference>
<dbReference type="InterPro" id="IPR020846">
    <property type="entry name" value="MFS_dom"/>
</dbReference>
<comment type="subcellular location">
    <subcellularLocation>
        <location evidence="1">Membrane</location>
        <topology evidence="1">Multi-pass membrane protein</topology>
    </subcellularLocation>
</comment>
<feature type="domain" description="Major facilitator superfamily (MFS) profile" evidence="7">
    <location>
        <begin position="1"/>
        <end position="382"/>
    </location>
</feature>
<dbReference type="InterPro" id="IPR005828">
    <property type="entry name" value="MFS_sugar_transport-like"/>
</dbReference>
<keyword evidence="2 6" id="KW-0812">Transmembrane</keyword>
<feature type="transmembrane region" description="Helical" evidence="6">
    <location>
        <begin position="86"/>
        <end position="105"/>
    </location>
</feature>
<sequence>MVLISSTFYILSSFIIAVSPNVESYIFFKGIITMIDAGTFLGLFVFVMETCATKYRAAAGTLFEIPRALGYMAVPGLAYLVRTWRLLQVAYAIPSFLGILFFVWLPESPRWLIVKGRHQEALKVITQVAKVNGKTLPPDHQVLAAMKVIGQKTVLQPVVEEEGKRTGRVLSRAVQAIRRLFILFILPEFRVRTLVVIYCSCSASMVYYGLALNANNINAVSSQYFFCPNSPSTDPYMYVFLGGLLEVPSYLLLWPALIYIGRKKSLLALYFLCGIFIFLVMTLILLEPAGGEWAVVIFSQSGKVVITAAYQLVAIYTAELYPTKYRSLAMGLNGAFSMIGAMASPYINDILGMKQVWGPSALFGSVSFVAVALTLLLPETRHLDLSEPTNFSTTKVTEEEGKKNVSTNNSVSTKETTKGVTNVSYVGED</sequence>
<dbReference type="Proteomes" id="UP000770661">
    <property type="component" value="Unassembled WGS sequence"/>
</dbReference>
<dbReference type="EMBL" id="JACEEZ010020989">
    <property type="protein sequence ID" value="KAG0713880.1"/>
    <property type="molecule type" value="Genomic_DNA"/>
</dbReference>
<feature type="transmembrane region" description="Helical" evidence="6">
    <location>
        <begin position="236"/>
        <end position="260"/>
    </location>
</feature>
<evidence type="ECO:0000259" key="7">
    <source>
        <dbReference type="PROSITE" id="PS50850"/>
    </source>
</evidence>
<dbReference type="InterPro" id="IPR036259">
    <property type="entry name" value="MFS_trans_sf"/>
</dbReference>
<feature type="region of interest" description="Disordered" evidence="5">
    <location>
        <begin position="393"/>
        <end position="429"/>
    </location>
</feature>
<dbReference type="AlphaFoldDB" id="A0A8J5CK81"/>
<dbReference type="PANTHER" id="PTHR24064">
    <property type="entry name" value="SOLUTE CARRIER FAMILY 22 MEMBER"/>
    <property type="match status" value="1"/>
</dbReference>
<feature type="transmembrane region" description="Helical" evidence="6">
    <location>
        <begin position="27"/>
        <end position="47"/>
    </location>
</feature>
<dbReference type="OrthoDB" id="2544694at2759"/>
<accession>A0A8J5CK81</accession>
<dbReference type="Gene3D" id="1.20.1250.20">
    <property type="entry name" value="MFS general substrate transporter like domains"/>
    <property type="match status" value="1"/>
</dbReference>
<name>A0A8J5CK81_CHIOP</name>
<reference evidence="8" key="1">
    <citation type="submission" date="2020-07" db="EMBL/GenBank/DDBJ databases">
        <title>The High-quality genome of the commercially important snow crab, Chionoecetes opilio.</title>
        <authorList>
            <person name="Jeong J.-H."/>
            <person name="Ryu S."/>
        </authorList>
    </citation>
    <scope>NUCLEOTIDE SEQUENCE</scope>
    <source>
        <strain evidence="8">MADBK_172401_WGS</strain>
        <tissue evidence="8">Digestive gland</tissue>
    </source>
</reference>
<keyword evidence="9" id="KW-1185">Reference proteome</keyword>
<evidence type="ECO:0000256" key="1">
    <source>
        <dbReference type="ARBA" id="ARBA00004141"/>
    </source>
</evidence>
<evidence type="ECO:0000256" key="2">
    <source>
        <dbReference type="ARBA" id="ARBA00022692"/>
    </source>
</evidence>
<feature type="transmembrane region" description="Helical" evidence="6">
    <location>
        <begin position="293"/>
        <end position="316"/>
    </location>
</feature>
<feature type="transmembrane region" description="Helical" evidence="6">
    <location>
        <begin position="267"/>
        <end position="287"/>
    </location>
</feature>
<protein>
    <submittedName>
        <fullName evidence="8">Solute carrier family 22 member 21</fullName>
    </submittedName>
</protein>
<evidence type="ECO:0000313" key="8">
    <source>
        <dbReference type="EMBL" id="KAG0713880.1"/>
    </source>
</evidence>
<keyword evidence="3 6" id="KW-1133">Transmembrane helix</keyword>
<organism evidence="8 9">
    <name type="scientific">Chionoecetes opilio</name>
    <name type="common">Atlantic snow crab</name>
    <name type="synonym">Cancer opilio</name>
    <dbReference type="NCBI Taxonomy" id="41210"/>
    <lineage>
        <taxon>Eukaryota</taxon>
        <taxon>Metazoa</taxon>
        <taxon>Ecdysozoa</taxon>
        <taxon>Arthropoda</taxon>
        <taxon>Crustacea</taxon>
        <taxon>Multicrustacea</taxon>
        <taxon>Malacostraca</taxon>
        <taxon>Eumalacostraca</taxon>
        <taxon>Eucarida</taxon>
        <taxon>Decapoda</taxon>
        <taxon>Pleocyemata</taxon>
        <taxon>Brachyura</taxon>
        <taxon>Eubrachyura</taxon>
        <taxon>Majoidea</taxon>
        <taxon>Majidae</taxon>
        <taxon>Chionoecetes</taxon>
    </lineage>
</organism>
<dbReference type="Pfam" id="PF00083">
    <property type="entry name" value="Sugar_tr"/>
    <property type="match status" value="1"/>
</dbReference>